<evidence type="ECO:0000256" key="1">
    <source>
        <dbReference type="ARBA" id="ARBA00004496"/>
    </source>
</evidence>
<evidence type="ECO:0000259" key="10">
    <source>
        <dbReference type="PROSITE" id="PS50110"/>
    </source>
</evidence>
<accession>A0A1I6V5B4</accession>
<dbReference type="Proteomes" id="UP000199139">
    <property type="component" value="Unassembled WGS sequence"/>
</dbReference>
<dbReference type="AlphaFoldDB" id="A0A1I6V5B4"/>
<evidence type="ECO:0000256" key="2">
    <source>
        <dbReference type="ARBA" id="ARBA00022490"/>
    </source>
</evidence>
<gene>
    <name evidence="11" type="ORF">HMI01_28520</name>
    <name evidence="12" type="ORF">SAMN05421668_1452</name>
</gene>
<feature type="domain" description="HTH araC/xylS-type" evidence="9">
    <location>
        <begin position="411"/>
        <end position="509"/>
    </location>
</feature>
<dbReference type="RefSeq" id="WP_062323781.1">
    <property type="nucleotide sequence ID" value="NZ_BJWJ01000057.1"/>
</dbReference>
<dbReference type="InterPro" id="IPR011006">
    <property type="entry name" value="CheY-like_superfamily"/>
</dbReference>
<evidence type="ECO:0000256" key="8">
    <source>
        <dbReference type="PROSITE-ProRule" id="PRU00169"/>
    </source>
</evidence>
<dbReference type="PANTHER" id="PTHR42713:SF3">
    <property type="entry name" value="TRANSCRIPTIONAL REGULATORY PROTEIN HPTR"/>
    <property type="match status" value="1"/>
</dbReference>
<reference evidence="12 13" key="1">
    <citation type="submission" date="2016-10" db="EMBL/GenBank/DDBJ databases">
        <authorList>
            <person name="de Groot N.N."/>
        </authorList>
    </citation>
    <scope>NUCLEOTIDE SEQUENCE [LARGE SCALE GENOMIC DNA]</scope>
    <source>
        <strain evidence="12 13">DSM 17074</strain>
    </source>
</reference>
<name>A0A1I6V5B4_9BACI</name>
<keyword evidence="3 8" id="KW-0597">Phosphoprotein</keyword>
<reference evidence="11 14" key="2">
    <citation type="submission" date="2019-07" db="EMBL/GenBank/DDBJ databases">
        <title>Whole genome shotgun sequence of Halolactibacillus miurensis NBRC 100873.</title>
        <authorList>
            <person name="Hosoyama A."/>
            <person name="Uohara A."/>
            <person name="Ohji S."/>
            <person name="Ichikawa N."/>
        </authorList>
    </citation>
    <scope>NUCLEOTIDE SEQUENCE [LARGE SCALE GENOMIC DNA]</scope>
    <source>
        <strain evidence="11 14">NBRC 100873</strain>
    </source>
</reference>
<dbReference type="SUPFAM" id="SSF46689">
    <property type="entry name" value="Homeodomain-like"/>
    <property type="match status" value="2"/>
</dbReference>
<protein>
    <submittedName>
        <fullName evidence="12">Two-component system, response regulator YesN</fullName>
    </submittedName>
</protein>
<dbReference type="EMBL" id="FPAI01000045">
    <property type="protein sequence ID" value="SFT08812.1"/>
    <property type="molecule type" value="Genomic_DNA"/>
</dbReference>
<dbReference type="Pfam" id="PF00072">
    <property type="entry name" value="Response_reg"/>
    <property type="match status" value="1"/>
</dbReference>
<dbReference type="SUPFAM" id="SSF52172">
    <property type="entry name" value="CheY-like"/>
    <property type="match status" value="1"/>
</dbReference>
<evidence type="ECO:0000313" key="12">
    <source>
        <dbReference type="EMBL" id="SFT08812.1"/>
    </source>
</evidence>
<dbReference type="Pfam" id="PF12833">
    <property type="entry name" value="HTH_18"/>
    <property type="match status" value="1"/>
</dbReference>
<dbReference type="PANTHER" id="PTHR42713">
    <property type="entry name" value="HISTIDINE KINASE-RELATED"/>
    <property type="match status" value="1"/>
</dbReference>
<feature type="domain" description="Response regulatory" evidence="10">
    <location>
        <begin position="3"/>
        <end position="121"/>
    </location>
</feature>
<keyword evidence="14" id="KW-1185">Reference proteome</keyword>
<dbReference type="InterPro" id="IPR018062">
    <property type="entry name" value="HTH_AraC-typ_CS"/>
</dbReference>
<evidence type="ECO:0000313" key="11">
    <source>
        <dbReference type="EMBL" id="GEM05864.1"/>
    </source>
</evidence>
<dbReference type="GO" id="GO:0043565">
    <property type="term" value="F:sequence-specific DNA binding"/>
    <property type="evidence" value="ECO:0007669"/>
    <property type="project" value="InterPro"/>
</dbReference>
<dbReference type="GO" id="GO:0005737">
    <property type="term" value="C:cytoplasm"/>
    <property type="evidence" value="ECO:0007669"/>
    <property type="project" value="UniProtKB-SubCell"/>
</dbReference>
<dbReference type="Gene3D" id="1.10.10.60">
    <property type="entry name" value="Homeodomain-like"/>
    <property type="match status" value="2"/>
</dbReference>
<proteinExistence type="predicted"/>
<dbReference type="GO" id="GO:0000160">
    <property type="term" value="P:phosphorelay signal transduction system"/>
    <property type="evidence" value="ECO:0007669"/>
    <property type="project" value="UniProtKB-KW"/>
</dbReference>
<sequence>MHKLVIVDDEHFVRKGMLALIDWKSVDYRVVGEADNGEDALSLIIKEEPDVVFTDIRMPVFDGIELIKQVKQHAKHQPKFVLISGYDDFQYAQQAVRLGVVDFILKPVNKKEIEETLQKLSREIYEERMAIQTNQAFINHRLFQRVVLEGNQPTREEADVLLKDSETDLRYVLIDVRSRTANTAIDEQIQHAITHFIGADDLFIHPIEREGYGLILEQRYLPKNDNELTWFFDHFKAMIESAIQQSVFIYVGVRGEGLSGIQASYQSAQRLKKHRYIIENDAPILMTASKEQLLTENRELDASLFTELMEHVEENNPDKIKETVHQLKMAIQENYISVKHVQLFLYQMDQAIDQRFKKAMDKKVSTERSFLDELNDEHTLSELVEALMRFLTTRAKQLAALNKAKYNGEIYKVKRYIDRHFNENLTLKRLANQFYMNPVYLGQLFKKTYGVYFKDYLLQVRIEKAKEHLRQTDLKVYEVAEAVGFGSSDYFVTQFEKIVGNTPSKYRQKIVVNK</sequence>
<dbReference type="InterPro" id="IPR051552">
    <property type="entry name" value="HptR"/>
</dbReference>
<feature type="modified residue" description="4-aspartylphosphate" evidence="8">
    <location>
        <position position="55"/>
    </location>
</feature>
<dbReference type="InterPro" id="IPR020449">
    <property type="entry name" value="Tscrpt_reg_AraC-type_HTH"/>
</dbReference>
<dbReference type="PROSITE" id="PS00041">
    <property type="entry name" value="HTH_ARAC_FAMILY_1"/>
    <property type="match status" value="1"/>
</dbReference>
<keyword evidence="7" id="KW-0804">Transcription</keyword>
<evidence type="ECO:0000256" key="7">
    <source>
        <dbReference type="ARBA" id="ARBA00023163"/>
    </source>
</evidence>
<evidence type="ECO:0000259" key="9">
    <source>
        <dbReference type="PROSITE" id="PS01124"/>
    </source>
</evidence>
<dbReference type="SMART" id="SM00448">
    <property type="entry name" value="REC"/>
    <property type="match status" value="1"/>
</dbReference>
<evidence type="ECO:0000313" key="14">
    <source>
        <dbReference type="Proteomes" id="UP000321773"/>
    </source>
</evidence>
<dbReference type="SMART" id="SM00342">
    <property type="entry name" value="HTH_ARAC"/>
    <property type="match status" value="1"/>
</dbReference>
<dbReference type="STRING" id="306541.SAMN05421668_1452"/>
<evidence type="ECO:0000256" key="5">
    <source>
        <dbReference type="ARBA" id="ARBA00023015"/>
    </source>
</evidence>
<dbReference type="InterPro" id="IPR009057">
    <property type="entry name" value="Homeodomain-like_sf"/>
</dbReference>
<evidence type="ECO:0000256" key="3">
    <source>
        <dbReference type="ARBA" id="ARBA00022553"/>
    </source>
</evidence>
<keyword evidence="6" id="KW-0238">DNA-binding</keyword>
<keyword evidence="2" id="KW-0963">Cytoplasm</keyword>
<evidence type="ECO:0000313" key="13">
    <source>
        <dbReference type="Proteomes" id="UP000199139"/>
    </source>
</evidence>
<keyword evidence="4" id="KW-0902">Two-component regulatory system</keyword>
<dbReference type="PROSITE" id="PS01124">
    <property type="entry name" value="HTH_ARAC_FAMILY_2"/>
    <property type="match status" value="1"/>
</dbReference>
<dbReference type="PRINTS" id="PR00032">
    <property type="entry name" value="HTHARAC"/>
</dbReference>
<evidence type="ECO:0000256" key="4">
    <source>
        <dbReference type="ARBA" id="ARBA00023012"/>
    </source>
</evidence>
<organism evidence="12 13">
    <name type="scientific">Halolactibacillus miurensis</name>
    <dbReference type="NCBI Taxonomy" id="306541"/>
    <lineage>
        <taxon>Bacteria</taxon>
        <taxon>Bacillati</taxon>
        <taxon>Bacillota</taxon>
        <taxon>Bacilli</taxon>
        <taxon>Bacillales</taxon>
        <taxon>Bacillaceae</taxon>
        <taxon>Halolactibacillus</taxon>
    </lineage>
</organism>
<dbReference type="EMBL" id="BJWJ01000057">
    <property type="protein sequence ID" value="GEM05864.1"/>
    <property type="molecule type" value="Genomic_DNA"/>
</dbReference>
<dbReference type="CDD" id="cd17536">
    <property type="entry name" value="REC_YesN-like"/>
    <property type="match status" value="1"/>
</dbReference>
<dbReference type="InterPro" id="IPR018060">
    <property type="entry name" value="HTH_AraC"/>
</dbReference>
<comment type="subcellular location">
    <subcellularLocation>
        <location evidence="1">Cytoplasm</location>
    </subcellularLocation>
</comment>
<dbReference type="PROSITE" id="PS50110">
    <property type="entry name" value="RESPONSE_REGULATORY"/>
    <property type="match status" value="1"/>
</dbReference>
<dbReference type="OrthoDB" id="342399at2"/>
<dbReference type="GO" id="GO:0003700">
    <property type="term" value="F:DNA-binding transcription factor activity"/>
    <property type="evidence" value="ECO:0007669"/>
    <property type="project" value="InterPro"/>
</dbReference>
<keyword evidence="5" id="KW-0805">Transcription regulation</keyword>
<dbReference type="Proteomes" id="UP000321773">
    <property type="component" value="Unassembled WGS sequence"/>
</dbReference>
<dbReference type="InterPro" id="IPR001789">
    <property type="entry name" value="Sig_transdc_resp-reg_receiver"/>
</dbReference>
<dbReference type="Gene3D" id="3.40.50.2300">
    <property type="match status" value="1"/>
</dbReference>
<evidence type="ECO:0000256" key="6">
    <source>
        <dbReference type="ARBA" id="ARBA00023125"/>
    </source>
</evidence>